<organism evidence="1 2">
    <name type="scientific">Microbacterium resistens</name>
    <dbReference type="NCBI Taxonomy" id="156977"/>
    <lineage>
        <taxon>Bacteria</taxon>
        <taxon>Bacillati</taxon>
        <taxon>Actinomycetota</taxon>
        <taxon>Actinomycetes</taxon>
        <taxon>Micrococcales</taxon>
        <taxon>Microbacteriaceae</taxon>
        <taxon>Microbacterium</taxon>
    </lineage>
</organism>
<reference evidence="1 2" key="1">
    <citation type="submission" date="2023-01" db="EMBL/GenBank/DDBJ databases">
        <title>Characterization of estradiol degrading bacteria Microbacterium sp. MZT7 and reveal degrading genes through genome analysis.</title>
        <authorList>
            <person name="Hao P."/>
            <person name="Gao Y."/>
        </authorList>
    </citation>
    <scope>NUCLEOTIDE SEQUENCE [LARGE SCALE GENOMIC DNA]</scope>
    <source>
        <strain evidence="1 2">MZT7</strain>
    </source>
</reference>
<evidence type="ECO:0000313" key="2">
    <source>
        <dbReference type="Proteomes" id="UP001199642"/>
    </source>
</evidence>
<protein>
    <submittedName>
        <fullName evidence="1">Uncharacterized protein</fullName>
    </submittedName>
</protein>
<dbReference type="RefSeq" id="WP_231819557.1">
    <property type="nucleotide sequence ID" value="NZ_CP082781.1"/>
</dbReference>
<dbReference type="EMBL" id="CP082781">
    <property type="protein sequence ID" value="UGS25771.1"/>
    <property type="molecule type" value="Genomic_DNA"/>
</dbReference>
<evidence type="ECO:0000313" key="1">
    <source>
        <dbReference type="EMBL" id="UGS25771.1"/>
    </source>
</evidence>
<sequence length="84" mass="8369">MKAWTGSFLAGIEAERALGEAAALLRGVLEDAESAGGELRGLTAETAWHSEGICALGERVATLAADLSGATVAARTAASELGIG</sequence>
<dbReference type="Proteomes" id="UP001199642">
    <property type="component" value="Chromosome"/>
</dbReference>
<proteinExistence type="predicted"/>
<gene>
    <name evidence="1" type="ORF">K8F61_14050</name>
</gene>
<keyword evidence="2" id="KW-1185">Reference proteome</keyword>
<name>A0ABY3RS95_9MICO</name>
<accession>A0ABY3RS95</accession>